<evidence type="ECO:0000313" key="3">
    <source>
        <dbReference type="EMBL" id="RPA73738.1"/>
    </source>
</evidence>
<keyword evidence="4" id="KW-1185">Reference proteome</keyword>
<dbReference type="AlphaFoldDB" id="A0A3N4HMJ7"/>
<keyword evidence="2" id="KW-0732">Signal</keyword>
<name>A0A3N4HMJ7_ASCIM</name>
<accession>A0A3N4HMJ7</accession>
<proteinExistence type="predicted"/>
<protein>
    <recommendedName>
        <fullName evidence="5">Extracellular membrane protein CFEM domain-containing protein</fullName>
    </recommendedName>
</protein>
<feature type="compositionally biased region" description="Low complexity" evidence="1">
    <location>
        <begin position="122"/>
        <end position="161"/>
    </location>
</feature>
<dbReference type="EMBL" id="ML119812">
    <property type="protein sequence ID" value="RPA73738.1"/>
    <property type="molecule type" value="Genomic_DNA"/>
</dbReference>
<feature type="signal peptide" evidence="2">
    <location>
        <begin position="1"/>
        <end position="23"/>
    </location>
</feature>
<evidence type="ECO:0008006" key="5">
    <source>
        <dbReference type="Google" id="ProtNLM"/>
    </source>
</evidence>
<sequence length="224" mass="23356">MHFPRLPSLFVLTTSFLITPTFAQLIRTLDELTGPSCSSSCLETLLDEYPRSMGCSSTFDWACLCENHFNLANEVNAGSTARAKALTKFSVCAVTECGAAMAMDAAAALLPFDLKCASVGTSGSKTDTTTSRTSSATSASSTPSASSSPNSSPNSNPSSSPVTEDQEDGPAEAPKKSLEEVLKDLETATVRANEKLDQSSSTRAVSGKVAPWIGVAVAVALWSL</sequence>
<reference evidence="3 4" key="1">
    <citation type="journal article" date="2018" name="Nat. Ecol. Evol.">
        <title>Pezizomycetes genomes reveal the molecular basis of ectomycorrhizal truffle lifestyle.</title>
        <authorList>
            <person name="Murat C."/>
            <person name="Payen T."/>
            <person name="Noel B."/>
            <person name="Kuo A."/>
            <person name="Morin E."/>
            <person name="Chen J."/>
            <person name="Kohler A."/>
            <person name="Krizsan K."/>
            <person name="Balestrini R."/>
            <person name="Da Silva C."/>
            <person name="Montanini B."/>
            <person name="Hainaut M."/>
            <person name="Levati E."/>
            <person name="Barry K.W."/>
            <person name="Belfiori B."/>
            <person name="Cichocki N."/>
            <person name="Clum A."/>
            <person name="Dockter R.B."/>
            <person name="Fauchery L."/>
            <person name="Guy J."/>
            <person name="Iotti M."/>
            <person name="Le Tacon F."/>
            <person name="Lindquist E.A."/>
            <person name="Lipzen A."/>
            <person name="Malagnac F."/>
            <person name="Mello A."/>
            <person name="Molinier V."/>
            <person name="Miyauchi S."/>
            <person name="Poulain J."/>
            <person name="Riccioni C."/>
            <person name="Rubini A."/>
            <person name="Sitrit Y."/>
            <person name="Splivallo R."/>
            <person name="Traeger S."/>
            <person name="Wang M."/>
            <person name="Zifcakova L."/>
            <person name="Wipf D."/>
            <person name="Zambonelli A."/>
            <person name="Paolocci F."/>
            <person name="Nowrousian M."/>
            <person name="Ottonello S."/>
            <person name="Baldrian P."/>
            <person name="Spatafora J.W."/>
            <person name="Henrissat B."/>
            <person name="Nagy L.G."/>
            <person name="Aury J.M."/>
            <person name="Wincker P."/>
            <person name="Grigoriev I.V."/>
            <person name="Bonfante P."/>
            <person name="Martin F.M."/>
        </authorList>
    </citation>
    <scope>NUCLEOTIDE SEQUENCE [LARGE SCALE GENOMIC DNA]</scope>
    <source>
        <strain evidence="3 4">RN42</strain>
    </source>
</reference>
<evidence type="ECO:0000256" key="2">
    <source>
        <dbReference type="SAM" id="SignalP"/>
    </source>
</evidence>
<dbReference type="Proteomes" id="UP000275078">
    <property type="component" value="Unassembled WGS sequence"/>
</dbReference>
<feature type="compositionally biased region" description="Basic and acidic residues" evidence="1">
    <location>
        <begin position="173"/>
        <end position="186"/>
    </location>
</feature>
<evidence type="ECO:0000313" key="4">
    <source>
        <dbReference type="Proteomes" id="UP000275078"/>
    </source>
</evidence>
<gene>
    <name evidence="3" type="ORF">BJ508DRAFT_418915</name>
</gene>
<feature type="chain" id="PRO_5017941999" description="Extracellular membrane protein CFEM domain-containing protein" evidence="2">
    <location>
        <begin position="24"/>
        <end position="224"/>
    </location>
</feature>
<feature type="region of interest" description="Disordered" evidence="1">
    <location>
        <begin position="122"/>
        <end position="186"/>
    </location>
</feature>
<evidence type="ECO:0000256" key="1">
    <source>
        <dbReference type="SAM" id="MobiDB-lite"/>
    </source>
</evidence>
<organism evidence="3 4">
    <name type="scientific">Ascobolus immersus RN42</name>
    <dbReference type="NCBI Taxonomy" id="1160509"/>
    <lineage>
        <taxon>Eukaryota</taxon>
        <taxon>Fungi</taxon>
        <taxon>Dikarya</taxon>
        <taxon>Ascomycota</taxon>
        <taxon>Pezizomycotina</taxon>
        <taxon>Pezizomycetes</taxon>
        <taxon>Pezizales</taxon>
        <taxon>Ascobolaceae</taxon>
        <taxon>Ascobolus</taxon>
    </lineage>
</organism>